<feature type="repeat" description="ANK" evidence="3">
    <location>
        <begin position="526"/>
        <end position="559"/>
    </location>
</feature>
<dbReference type="PANTHER" id="PTHR24198:SF185">
    <property type="entry name" value="ANKYRIN-3"/>
    <property type="match status" value="1"/>
</dbReference>
<dbReference type="InterPro" id="IPR056884">
    <property type="entry name" value="NPHP3-like_N"/>
</dbReference>
<dbReference type="Gene3D" id="1.25.40.20">
    <property type="entry name" value="Ankyrin repeat-containing domain"/>
    <property type="match status" value="3"/>
</dbReference>
<feature type="repeat" description="ANK" evidence="3">
    <location>
        <begin position="410"/>
        <end position="442"/>
    </location>
</feature>
<evidence type="ECO:0000256" key="1">
    <source>
        <dbReference type="ARBA" id="ARBA00022737"/>
    </source>
</evidence>
<dbReference type="Pfam" id="PF00023">
    <property type="entry name" value="Ank"/>
    <property type="match status" value="1"/>
</dbReference>
<keyword evidence="2 3" id="KW-0040">ANK repeat</keyword>
<keyword evidence="7" id="KW-1185">Reference proteome</keyword>
<evidence type="ECO:0000313" key="7">
    <source>
        <dbReference type="Proteomes" id="UP001498476"/>
    </source>
</evidence>
<dbReference type="SUPFAM" id="SSF48403">
    <property type="entry name" value="Ankyrin repeat"/>
    <property type="match status" value="1"/>
</dbReference>
<evidence type="ECO:0000256" key="2">
    <source>
        <dbReference type="ARBA" id="ARBA00023043"/>
    </source>
</evidence>
<dbReference type="PROSITE" id="PS50297">
    <property type="entry name" value="ANK_REP_REGION"/>
    <property type="match status" value="2"/>
</dbReference>
<gene>
    <name evidence="6" type="ORF">QQX98_012573</name>
</gene>
<dbReference type="InterPro" id="IPR036770">
    <property type="entry name" value="Ankyrin_rpt-contain_sf"/>
</dbReference>
<evidence type="ECO:0008006" key="8">
    <source>
        <dbReference type="Google" id="ProtNLM"/>
    </source>
</evidence>
<dbReference type="EMBL" id="JAZAVJ010000383">
    <property type="protein sequence ID" value="KAK7398065.1"/>
    <property type="molecule type" value="Genomic_DNA"/>
</dbReference>
<feature type="domain" description="GPI inositol-deacylase winged helix" evidence="4">
    <location>
        <begin position="234"/>
        <end position="308"/>
    </location>
</feature>
<evidence type="ECO:0000259" key="4">
    <source>
        <dbReference type="Pfam" id="PF22939"/>
    </source>
</evidence>
<evidence type="ECO:0000259" key="5">
    <source>
        <dbReference type="Pfam" id="PF24883"/>
    </source>
</evidence>
<feature type="repeat" description="ANK" evidence="3">
    <location>
        <begin position="558"/>
        <end position="579"/>
    </location>
</feature>
<organism evidence="6 7">
    <name type="scientific">Neonectria punicea</name>
    <dbReference type="NCBI Taxonomy" id="979145"/>
    <lineage>
        <taxon>Eukaryota</taxon>
        <taxon>Fungi</taxon>
        <taxon>Dikarya</taxon>
        <taxon>Ascomycota</taxon>
        <taxon>Pezizomycotina</taxon>
        <taxon>Sordariomycetes</taxon>
        <taxon>Hypocreomycetidae</taxon>
        <taxon>Hypocreales</taxon>
        <taxon>Nectriaceae</taxon>
        <taxon>Neonectria</taxon>
    </lineage>
</organism>
<evidence type="ECO:0000313" key="6">
    <source>
        <dbReference type="EMBL" id="KAK7398065.1"/>
    </source>
</evidence>
<feature type="repeat" description="ANK" evidence="3">
    <location>
        <begin position="479"/>
        <end position="511"/>
    </location>
</feature>
<proteinExistence type="predicted"/>
<dbReference type="InterPro" id="IPR054471">
    <property type="entry name" value="GPIID_WHD"/>
</dbReference>
<dbReference type="Pfam" id="PF24883">
    <property type="entry name" value="NPHP3_N"/>
    <property type="match status" value="1"/>
</dbReference>
<dbReference type="Pfam" id="PF12796">
    <property type="entry name" value="Ank_2"/>
    <property type="match status" value="3"/>
</dbReference>
<dbReference type="Pfam" id="PF22939">
    <property type="entry name" value="WHD_GPIID"/>
    <property type="match status" value="1"/>
</dbReference>
<feature type="domain" description="Nephrocystin 3-like N-terminal" evidence="5">
    <location>
        <begin position="6"/>
        <end position="114"/>
    </location>
</feature>
<name>A0ABR1GIM7_9HYPO</name>
<dbReference type="PANTHER" id="PTHR24198">
    <property type="entry name" value="ANKYRIN REPEAT AND PROTEIN KINASE DOMAIN-CONTAINING PROTEIN"/>
    <property type="match status" value="1"/>
</dbReference>
<protein>
    <recommendedName>
        <fullName evidence="8">NACHT domain-containing protein</fullName>
    </recommendedName>
</protein>
<reference evidence="6 7" key="1">
    <citation type="journal article" date="2025" name="Microbiol. Resour. Announc.">
        <title>Draft genome sequences for Neonectria magnoliae and Neonectria punicea, canker pathogens of Liriodendron tulipifera and Acer saccharum in West Virginia.</title>
        <authorList>
            <person name="Petronek H.M."/>
            <person name="Kasson M.T."/>
            <person name="Metheny A.M."/>
            <person name="Stauder C.M."/>
            <person name="Lovett B."/>
            <person name="Lynch S.C."/>
            <person name="Garnas J.R."/>
            <person name="Kasson L.R."/>
            <person name="Stajich J.E."/>
        </authorList>
    </citation>
    <scope>NUCLEOTIDE SEQUENCE [LARGE SCALE GENOMIC DNA]</scope>
    <source>
        <strain evidence="6 7">NRRL 64653</strain>
    </source>
</reference>
<dbReference type="SMART" id="SM00248">
    <property type="entry name" value="ANK"/>
    <property type="match status" value="6"/>
</dbReference>
<sequence length="650" mass="72150">MIDHLCKLQDRNHDTPANFIGSLLRQLIPQLLDLSKERDFSEKVKDLHAKYQNGRASPALSESFEILQSEIGRFSNVFIVVDALDECSRDDWVQNQVNTKLQVLRGIVNLMVTSHTLKPPETNDPAIETKQRTIEPNEDVVRCFIDECFKRGISKFPEVSKEIKGNLKLSGEIRDNVVKKARGLLLFAKFDMGSLRRKTTSAAILEAAKQPQAGLGEKYENAVERIQENDSDSSRMGQEILSWLSCAFRHLTVNELQDALAMEGTATDLKGRRPNEGVLEDVCDGLVVVDPGSKQIRLFHDTAYDYFREHPIIDECDAHRKMTITCLRYASLEEFASGCCNTDEDMNKRLDNYQYAAQHWGYHASHGGTDKEVDRLAVGCLQSPSQLASFSQAMGIPGYRYPGYSKELTINTTPLQAAASSGLKHIVQQLLLKQADVNETDANGRTAVHSAAEKGRHKIVELLLSQQPASAVHEKKDKHGQTALHLAAAQGHEWAAGYLIMEKPKVDEADNFGQTALHLVALNGHERMTALHLAALNGQRAVAQRLLRKANANVEDSDRRTPLHIAAWRGNCELVSALLPNSNVTAKDKDGLTALHWVASQGHKEVVALLQNGADVLATAEGGWTSLHWASARRYDMTKPRTLKLGPDGR</sequence>
<dbReference type="InterPro" id="IPR002110">
    <property type="entry name" value="Ankyrin_rpt"/>
</dbReference>
<evidence type="ECO:0000256" key="3">
    <source>
        <dbReference type="PROSITE-ProRule" id="PRU00023"/>
    </source>
</evidence>
<dbReference type="Proteomes" id="UP001498476">
    <property type="component" value="Unassembled WGS sequence"/>
</dbReference>
<keyword evidence="1" id="KW-0677">Repeat</keyword>
<feature type="repeat" description="ANK" evidence="3">
    <location>
        <begin position="443"/>
        <end position="465"/>
    </location>
</feature>
<comment type="caution">
    <text evidence="6">The sequence shown here is derived from an EMBL/GenBank/DDBJ whole genome shotgun (WGS) entry which is preliminary data.</text>
</comment>
<accession>A0ABR1GIM7</accession>
<dbReference type="PROSITE" id="PS50088">
    <property type="entry name" value="ANK_REPEAT"/>
    <property type="match status" value="5"/>
</dbReference>